<proteinExistence type="predicted"/>
<dbReference type="InterPro" id="IPR036397">
    <property type="entry name" value="RNaseH_sf"/>
</dbReference>
<dbReference type="SUPFAM" id="SSF53098">
    <property type="entry name" value="Ribonuclease H-like"/>
    <property type="match status" value="1"/>
</dbReference>
<dbReference type="Gene3D" id="3.30.420.10">
    <property type="entry name" value="Ribonuclease H-like superfamily/Ribonuclease H"/>
    <property type="match status" value="1"/>
</dbReference>
<dbReference type="PATRIC" id="fig|1423726.3.peg.1687"/>
<organism evidence="1 2">
    <name type="scientific">Loigolactobacillus bifermentans DSM 20003</name>
    <dbReference type="NCBI Taxonomy" id="1423726"/>
    <lineage>
        <taxon>Bacteria</taxon>
        <taxon>Bacillati</taxon>
        <taxon>Bacillota</taxon>
        <taxon>Bacilli</taxon>
        <taxon>Lactobacillales</taxon>
        <taxon>Lactobacillaceae</taxon>
        <taxon>Loigolactobacillus</taxon>
    </lineage>
</organism>
<keyword evidence="2" id="KW-1185">Reference proteome</keyword>
<dbReference type="OrthoDB" id="2325411at2"/>
<dbReference type="STRING" id="1423726.FC07_GL001627"/>
<evidence type="ECO:0000313" key="2">
    <source>
        <dbReference type="Proteomes" id="UP000051461"/>
    </source>
</evidence>
<dbReference type="GO" id="GO:0003676">
    <property type="term" value="F:nucleic acid binding"/>
    <property type="evidence" value="ECO:0007669"/>
    <property type="project" value="InterPro"/>
</dbReference>
<accession>A0A0R1GK81</accession>
<dbReference type="Proteomes" id="UP000051461">
    <property type="component" value="Unassembled WGS sequence"/>
</dbReference>
<evidence type="ECO:0000313" key="1">
    <source>
        <dbReference type="EMBL" id="KRK32883.1"/>
    </source>
</evidence>
<dbReference type="AlphaFoldDB" id="A0A0R1GK81"/>
<protein>
    <submittedName>
        <fullName evidence="1">Uncharacterized protein</fullName>
    </submittedName>
</protein>
<comment type="caution">
    <text evidence="1">The sequence shown here is derived from an EMBL/GenBank/DDBJ whole genome shotgun (WGS) entry which is preliminary data.</text>
</comment>
<gene>
    <name evidence="1" type="ORF">FC07_GL001627</name>
</gene>
<name>A0A0R1GK81_9LACO</name>
<dbReference type="EMBL" id="AZDA01000133">
    <property type="protein sequence ID" value="KRK32883.1"/>
    <property type="molecule type" value="Genomic_DNA"/>
</dbReference>
<dbReference type="RefSeq" id="WP_057905663.1">
    <property type="nucleotide sequence ID" value="NZ_AZDA01000133.1"/>
</dbReference>
<dbReference type="InterPro" id="IPR012337">
    <property type="entry name" value="RNaseH-like_sf"/>
</dbReference>
<sequence length="458" mass="51727">MGLIQAIEVVLANERQLFRVGWRVLQVNAKAAIIDFATGYDNHVTAIAKTHVGYMVNFSDGSAQPFTQALVVQAYDHEAKLDQFQPQAQFQDVAFEVQMANVRQLLIAGYPPMQVIGGQLFKSEFFEQVGQIDEIEMQMNMLTIRHDGHQSLQIAAKKIKQRYLSAEVKARYPQLDDDKIKLFHQLGAGLLANINYIDAVPQNYVVLDCEFAQRQANDQAGLTTGIKQLAAMSYCNHEQGTLFFNQYIFDSRYTDATLLAGLKATNQTYTDFQVQGASLVVIKKFIHEVLAKSQCLVFYDCSNDLKHLRAALKTHHLQLTAYEIEVLNRHFDVFDLEAQIVAWEKAQGLSNVQAPSLHTVSILFGIYNHHRHNALWDVATIQQTLVKFSVFSKRAVCSVTRPQPLVVNPATSKRKRRYDYAQIWRLYQEGSTAAEIASMIDGNAGSIRHIVHKLKAHA</sequence>
<reference evidence="1 2" key="1">
    <citation type="journal article" date="2015" name="Genome Announc.">
        <title>Expanding the biotechnology potential of lactobacilli through comparative genomics of 213 strains and associated genera.</title>
        <authorList>
            <person name="Sun Z."/>
            <person name="Harris H.M."/>
            <person name="McCann A."/>
            <person name="Guo C."/>
            <person name="Argimon S."/>
            <person name="Zhang W."/>
            <person name="Yang X."/>
            <person name="Jeffery I.B."/>
            <person name="Cooney J.C."/>
            <person name="Kagawa T.F."/>
            <person name="Liu W."/>
            <person name="Song Y."/>
            <person name="Salvetti E."/>
            <person name="Wrobel A."/>
            <person name="Rasinkangas P."/>
            <person name="Parkhill J."/>
            <person name="Rea M.C."/>
            <person name="O'Sullivan O."/>
            <person name="Ritari J."/>
            <person name="Douillard F.P."/>
            <person name="Paul Ross R."/>
            <person name="Yang R."/>
            <person name="Briner A.E."/>
            <person name="Felis G.E."/>
            <person name="de Vos W.M."/>
            <person name="Barrangou R."/>
            <person name="Klaenhammer T.R."/>
            <person name="Caufield P.W."/>
            <person name="Cui Y."/>
            <person name="Zhang H."/>
            <person name="O'Toole P.W."/>
        </authorList>
    </citation>
    <scope>NUCLEOTIDE SEQUENCE [LARGE SCALE GENOMIC DNA]</scope>
    <source>
        <strain evidence="1 2">DSM 20003</strain>
    </source>
</reference>